<keyword evidence="2" id="KW-1185">Reference proteome</keyword>
<dbReference type="Proteomes" id="UP000005886">
    <property type="component" value="Segment"/>
</dbReference>
<evidence type="ECO:0000313" key="1">
    <source>
        <dbReference type="EMBL" id="AER26166.1"/>
    </source>
</evidence>
<evidence type="ECO:0000313" key="2">
    <source>
        <dbReference type="Proteomes" id="UP000005886"/>
    </source>
</evidence>
<organism evidence="1 2">
    <name type="scientific">Mycobacterium phage Bongo</name>
    <dbReference type="NCBI Taxonomy" id="1088864"/>
    <lineage>
        <taxon>Viruses</taxon>
        <taxon>Duplodnaviria</taxon>
        <taxon>Heunggongvirae</taxon>
        <taxon>Uroviricota</taxon>
        <taxon>Caudoviricetes</taxon>
        <taxon>Vilmaviridae</taxon>
        <taxon>Mclasvirinae</taxon>
        <taxon>Bongovirus</taxon>
        <taxon>Bongovirus bongo</taxon>
    </lineage>
</organism>
<proteinExistence type="predicted"/>
<dbReference type="KEGG" id="vg:40080898"/>
<sequence length="72" mass="8042">MRRTPRGGGVSPASDRTVVNLAVDIDLWEYADSYNLAGPRSARDDIKTVVLEAARAEFKRMGYPPECVSRMR</sequence>
<accession>G8IEG2</accession>
<protein>
    <submittedName>
        <fullName evidence="1">Uncharacterized protein</fullName>
    </submittedName>
</protein>
<name>G8IEG2_9CAUD</name>
<dbReference type="EMBL" id="JN699628">
    <property type="protein sequence ID" value="AER26166.1"/>
    <property type="molecule type" value="Genomic_DNA"/>
</dbReference>
<dbReference type="RefSeq" id="YP_009604976.1">
    <property type="nucleotide sequence ID" value="NC_041970.1"/>
</dbReference>
<reference evidence="1 2" key="1">
    <citation type="journal article" date="2012" name="J. Virol.">
        <title>Complete Genome Sequences of 138 Mycobacteriophages.</title>
        <authorList>
            <consortium name="the Science Education Alliance Phage Hunters Advancing Genomics and Evolutionary Science Program"/>
            <consortium name="the KwaZulu-Natal Research Institute for Tuberculosis and HIV Mycobacterial Genetics Course Students"/>
            <consortium name="the Phage Hunters Integrating Research and Education Program"/>
            <person name="Hatfull G.F."/>
        </authorList>
    </citation>
    <scope>NUCLEOTIDE SEQUENCE [LARGE SCALE GENOMIC DNA]</scope>
    <source>
        <strain evidence="1">Bongo</strain>
    </source>
</reference>
<dbReference type="GeneID" id="40080898"/>
<gene>
    <name evidence="1" type="primary">139</name>
    <name evidence="1" type="ORF">BONGO_139</name>
</gene>